<dbReference type="InterPro" id="IPR020915">
    <property type="entry name" value="UPF0311"/>
</dbReference>
<dbReference type="Proteomes" id="UP000231644">
    <property type="component" value="Unassembled WGS sequence"/>
</dbReference>
<comment type="similarity">
    <text evidence="1">Belongs to the UPF0311 family.</text>
</comment>
<accession>A0A1I1KF35</accession>
<dbReference type="PANTHER" id="PTHR37315:SF1">
    <property type="entry name" value="UPF0311 PROTEIN BLR7842"/>
    <property type="match status" value="1"/>
</dbReference>
<keyword evidence="3" id="KW-1185">Reference proteome</keyword>
<dbReference type="PANTHER" id="PTHR37315">
    <property type="entry name" value="UPF0311 PROTEIN BLR7842"/>
    <property type="match status" value="1"/>
</dbReference>
<organism evidence="2 3">
    <name type="scientific">Pseudooceanicola nitratireducens</name>
    <dbReference type="NCBI Taxonomy" id="517719"/>
    <lineage>
        <taxon>Bacteria</taxon>
        <taxon>Pseudomonadati</taxon>
        <taxon>Pseudomonadota</taxon>
        <taxon>Alphaproteobacteria</taxon>
        <taxon>Rhodobacterales</taxon>
        <taxon>Paracoccaceae</taxon>
        <taxon>Pseudooceanicola</taxon>
    </lineage>
</organism>
<gene>
    <name evidence="2" type="ORF">SAMN05421762_1455</name>
</gene>
<evidence type="ECO:0000256" key="1">
    <source>
        <dbReference type="HAMAP-Rule" id="MF_00775"/>
    </source>
</evidence>
<dbReference type="EMBL" id="FOLX01000001">
    <property type="protein sequence ID" value="SFC59241.1"/>
    <property type="molecule type" value="Genomic_DNA"/>
</dbReference>
<dbReference type="AlphaFoldDB" id="A0A1I1KF35"/>
<dbReference type="OrthoDB" id="5294829at2"/>
<protein>
    <recommendedName>
        <fullName evidence="1">UPF0311 protein SAMN05421762_1455</fullName>
    </recommendedName>
</protein>
<name>A0A1I1KF35_9RHOB</name>
<reference evidence="2 3" key="1">
    <citation type="submission" date="2016-10" db="EMBL/GenBank/DDBJ databases">
        <authorList>
            <person name="de Groot N.N."/>
        </authorList>
    </citation>
    <scope>NUCLEOTIDE SEQUENCE [LARGE SCALE GENOMIC DNA]</scope>
    <source>
        <strain evidence="2 3">DSM 29619</strain>
    </source>
</reference>
<proteinExistence type="inferred from homology"/>
<evidence type="ECO:0000313" key="3">
    <source>
        <dbReference type="Proteomes" id="UP000231644"/>
    </source>
</evidence>
<dbReference type="Gene3D" id="2.40.160.20">
    <property type="match status" value="1"/>
</dbReference>
<dbReference type="Pfam" id="PF11578">
    <property type="entry name" value="DUF3237"/>
    <property type="match status" value="1"/>
</dbReference>
<evidence type="ECO:0000313" key="2">
    <source>
        <dbReference type="EMBL" id="SFC59241.1"/>
    </source>
</evidence>
<dbReference type="RefSeq" id="WP_093452191.1">
    <property type="nucleotide sequence ID" value="NZ_BAABWI010000004.1"/>
</dbReference>
<dbReference type="STRING" id="517719.SAMN05421762_1455"/>
<sequence length="162" mass="17583">MTAIVAHALDPVVPELEKVFTIRAEIDAPLSAGPAPHGERLHIPITGGRVDGPRLSGQILPGGSDWPLIGPDGHSRIEAHYTIQADDGTLIRVTNRGLRTSSPEVRARLRSGEQVLPSEYYMRAAPVFDAPDGPHRWLSETLFVCSIAPRGRVIVIDVYRVG</sequence>
<dbReference type="HAMAP" id="MF_00775">
    <property type="entry name" value="UPF0311"/>
    <property type="match status" value="1"/>
</dbReference>